<sequence length="99" mass="10487">MGTVTQMPPRGHYLAWEAGRSQASRDRRSASGRAEELIHRLKLTIATVDAGGVAVRDRAPVGARDGESEARHAPPLQPSPAPPLDAPQGQEGSVSRQAD</sequence>
<feature type="compositionally biased region" description="Pro residues" evidence="1">
    <location>
        <begin position="75"/>
        <end position="85"/>
    </location>
</feature>
<evidence type="ECO:0000256" key="1">
    <source>
        <dbReference type="SAM" id="MobiDB-lite"/>
    </source>
</evidence>
<feature type="compositionally biased region" description="Basic and acidic residues" evidence="1">
    <location>
        <begin position="56"/>
        <end position="72"/>
    </location>
</feature>
<proteinExistence type="predicted"/>
<feature type="region of interest" description="Disordered" evidence="1">
    <location>
        <begin position="56"/>
        <end position="99"/>
    </location>
</feature>
<accession>A0A6J4RSM8</accession>
<protein>
    <submittedName>
        <fullName evidence="2">Uncharacterized protein</fullName>
    </submittedName>
</protein>
<feature type="region of interest" description="Disordered" evidence="1">
    <location>
        <begin position="1"/>
        <end position="31"/>
    </location>
</feature>
<gene>
    <name evidence="2" type="ORF">AVDCRST_MAG53-705</name>
</gene>
<dbReference type="AlphaFoldDB" id="A0A6J4RSM8"/>
<name>A0A6J4RSM8_9ACTN</name>
<dbReference type="EMBL" id="CADCVR010000024">
    <property type="protein sequence ID" value="CAA9481118.1"/>
    <property type="molecule type" value="Genomic_DNA"/>
</dbReference>
<reference evidence="2" key="1">
    <citation type="submission" date="2020-02" db="EMBL/GenBank/DDBJ databases">
        <authorList>
            <person name="Meier V. D."/>
        </authorList>
    </citation>
    <scope>NUCLEOTIDE SEQUENCE</scope>
    <source>
        <strain evidence="2">AVDCRST_MAG53</strain>
    </source>
</reference>
<evidence type="ECO:0000313" key="2">
    <source>
        <dbReference type="EMBL" id="CAA9481118.1"/>
    </source>
</evidence>
<feature type="compositionally biased region" description="Polar residues" evidence="1">
    <location>
        <begin position="90"/>
        <end position="99"/>
    </location>
</feature>
<organism evidence="2">
    <name type="scientific">uncultured Solirubrobacteraceae bacterium</name>
    <dbReference type="NCBI Taxonomy" id="1162706"/>
    <lineage>
        <taxon>Bacteria</taxon>
        <taxon>Bacillati</taxon>
        <taxon>Actinomycetota</taxon>
        <taxon>Thermoleophilia</taxon>
        <taxon>Solirubrobacterales</taxon>
        <taxon>Solirubrobacteraceae</taxon>
        <taxon>environmental samples</taxon>
    </lineage>
</organism>